<dbReference type="EMBL" id="KL142390">
    <property type="protein sequence ID" value="KDR72009.1"/>
    <property type="molecule type" value="Genomic_DNA"/>
</dbReference>
<dbReference type="Proteomes" id="UP000027222">
    <property type="component" value="Unassembled WGS sequence"/>
</dbReference>
<evidence type="ECO:0000313" key="2">
    <source>
        <dbReference type="EMBL" id="KDR72009.1"/>
    </source>
</evidence>
<name>A0A067SWG6_GALM3</name>
<feature type="transmembrane region" description="Helical" evidence="1">
    <location>
        <begin position="20"/>
        <end position="39"/>
    </location>
</feature>
<dbReference type="HOGENOM" id="CLU_047589_0_0_1"/>
<evidence type="ECO:0000313" key="3">
    <source>
        <dbReference type="Proteomes" id="UP000027222"/>
    </source>
</evidence>
<keyword evidence="1" id="KW-0812">Transmembrane</keyword>
<evidence type="ECO:0000256" key="1">
    <source>
        <dbReference type="SAM" id="Phobius"/>
    </source>
</evidence>
<proteinExistence type="predicted"/>
<feature type="transmembrane region" description="Helical" evidence="1">
    <location>
        <begin position="158"/>
        <end position="177"/>
    </location>
</feature>
<feature type="transmembrane region" description="Helical" evidence="1">
    <location>
        <begin position="197"/>
        <end position="221"/>
    </location>
</feature>
<feature type="transmembrane region" description="Helical" evidence="1">
    <location>
        <begin position="365"/>
        <end position="388"/>
    </location>
</feature>
<sequence>MLSTQGHEPAPIPTWHPKLSPYRLTVLATTICLGTVKAVTIQTGNTSIPITLEWVSGTVVFLILFLVGAYDSSASESTPRYLAWMFESDCLDLIWRFLSVTFTIHRPNYRTDERVVALNLNAKPPITTYRMFVCSSMAAFGLSKATFAYLGYSTAATWTDWALGTVATSIFYILGLYETNSTNLWPSFFAHDQRPFLNIVVTAASYTAATGISVAWVLYLADFLKSIWHLTPALNAAIAHPLSIDAVFFLLLHYFLLELFTVCMAISLMGLFWILLSVLSSSWVFRAIRMRILSTILPLFLGGDRQFTRTAIPTRYLDRAKTMFRVCTHIILHLFALATALTITLLITIVALFPNRKADLDSSAVPTVVSGSTLVVVVVMLWLDFVIVRSMVRPFYRYRYDSKQFRSGLLAP</sequence>
<protein>
    <submittedName>
        <fullName evidence="2">Uncharacterized protein</fullName>
    </submittedName>
</protein>
<organism evidence="2 3">
    <name type="scientific">Galerina marginata (strain CBS 339.88)</name>
    <dbReference type="NCBI Taxonomy" id="685588"/>
    <lineage>
        <taxon>Eukaryota</taxon>
        <taxon>Fungi</taxon>
        <taxon>Dikarya</taxon>
        <taxon>Basidiomycota</taxon>
        <taxon>Agaricomycotina</taxon>
        <taxon>Agaricomycetes</taxon>
        <taxon>Agaricomycetidae</taxon>
        <taxon>Agaricales</taxon>
        <taxon>Agaricineae</taxon>
        <taxon>Strophariaceae</taxon>
        <taxon>Galerina</taxon>
    </lineage>
</organism>
<feature type="transmembrane region" description="Helical" evidence="1">
    <location>
        <begin position="330"/>
        <end position="353"/>
    </location>
</feature>
<accession>A0A067SWG6</accession>
<dbReference type="AlphaFoldDB" id="A0A067SWG6"/>
<reference evidence="3" key="1">
    <citation type="journal article" date="2014" name="Proc. Natl. Acad. Sci. U.S.A.">
        <title>Extensive sampling of basidiomycete genomes demonstrates inadequacy of the white-rot/brown-rot paradigm for wood decay fungi.</title>
        <authorList>
            <person name="Riley R."/>
            <person name="Salamov A.A."/>
            <person name="Brown D.W."/>
            <person name="Nagy L.G."/>
            <person name="Floudas D."/>
            <person name="Held B.W."/>
            <person name="Levasseur A."/>
            <person name="Lombard V."/>
            <person name="Morin E."/>
            <person name="Otillar R."/>
            <person name="Lindquist E.A."/>
            <person name="Sun H."/>
            <person name="LaButti K.M."/>
            <person name="Schmutz J."/>
            <person name="Jabbour D."/>
            <person name="Luo H."/>
            <person name="Baker S.E."/>
            <person name="Pisabarro A.G."/>
            <person name="Walton J.D."/>
            <person name="Blanchette R.A."/>
            <person name="Henrissat B."/>
            <person name="Martin F."/>
            <person name="Cullen D."/>
            <person name="Hibbett D.S."/>
            <person name="Grigoriev I.V."/>
        </authorList>
    </citation>
    <scope>NUCLEOTIDE SEQUENCE [LARGE SCALE GENOMIC DNA]</scope>
    <source>
        <strain evidence="3">CBS 339.88</strain>
    </source>
</reference>
<feature type="transmembrane region" description="Helical" evidence="1">
    <location>
        <begin position="233"/>
        <end position="253"/>
    </location>
</feature>
<feature type="transmembrane region" description="Helical" evidence="1">
    <location>
        <begin position="51"/>
        <end position="70"/>
    </location>
</feature>
<keyword evidence="1" id="KW-0472">Membrane</keyword>
<keyword evidence="1" id="KW-1133">Transmembrane helix</keyword>
<gene>
    <name evidence="2" type="ORF">GALMADRAFT_253312</name>
</gene>
<feature type="transmembrane region" description="Helical" evidence="1">
    <location>
        <begin position="129"/>
        <end position="151"/>
    </location>
</feature>
<keyword evidence="3" id="KW-1185">Reference proteome</keyword>
<feature type="transmembrane region" description="Helical" evidence="1">
    <location>
        <begin position="259"/>
        <end position="285"/>
    </location>
</feature>